<keyword evidence="2" id="KW-1185">Reference proteome</keyword>
<comment type="caution">
    <text evidence="1">The sequence shown here is derived from an EMBL/GenBank/DDBJ whole genome shotgun (WGS) entry which is preliminary data.</text>
</comment>
<dbReference type="Proteomes" id="UP001597319">
    <property type="component" value="Unassembled WGS sequence"/>
</dbReference>
<sequence length="222" mass="25646">MKNSSIVLIASICLFSQTSCEHKKESKINFKDFEIRLSKDEEPPLIFELKTENETQYFVENQPKKWKGLANKSETTIGVYEWKLFPHNNIEFEYPRTYSFEAKLSITNDIWTLSGNDFTIMVIRPIVEMDVKEYVDEMISQFGQSNCSTKEITEQINSSKLNGIKLSVTLAGINLELNVFEVVDNNGKKSLLVFQDSLTQAKENSKESNKTMERIKQTFKIN</sequence>
<reference evidence="2" key="1">
    <citation type="journal article" date="2019" name="Int. J. Syst. Evol. Microbiol.">
        <title>The Global Catalogue of Microorganisms (GCM) 10K type strain sequencing project: providing services to taxonomists for standard genome sequencing and annotation.</title>
        <authorList>
            <consortium name="The Broad Institute Genomics Platform"/>
            <consortium name="The Broad Institute Genome Sequencing Center for Infectious Disease"/>
            <person name="Wu L."/>
            <person name="Ma J."/>
        </authorList>
    </citation>
    <scope>NUCLEOTIDE SEQUENCE [LARGE SCALE GENOMIC DNA]</scope>
    <source>
        <strain evidence="2">KCTC 52274</strain>
    </source>
</reference>
<accession>A0ABW5LK04</accession>
<proteinExistence type="predicted"/>
<dbReference type="EMBL" id="JBHULE010000019">
    <property type="protein sequence ID" value="MFD2564476.1"/>
    <property type="molecule type" value="Genomic_DNA"/>
</dbReference>
<evidence type="ECO:0000313" key="1">
    <source>
        <dbReference type="EMBL" id="MFD2564476.1"/>
    </source>
</evidence>
<evidence type="ECO:0000313" key="2">
    <source>
        <dbReference type="Proteomes" id="UP001597319"/>
    </source>
</evidence>
<gene>
    <name evidence="1" type="ORF">ACFSR1_17470</name>
</gene>
<evidence type="ECO:0008006" key="3">
    <source>
        <dbReference type="Google" id="ProtNLM"/>
    </source>
</evidence>
<organism evidence="1 2">
    <name type="scientific">Aquimarina rubra</name>
    <dbReference type="NCBI Taxonomy" id="1920033"/>
    <lineage>
        <taxon>Bacteria</taxon>
        <taxon>Pseudomonadati</taxon>
        <taxon>Bacteroidota</taxon>
        <taxon>Flavobacteriia</taxon>
        <taxon>Flavobacteriales</taxon>
        <taxon>Flavobacteriaceae</taxon>
        <taxon>Aquimarina</taxon>
    </lineage>
</organism>
<protein>
    <recommendedName>
        <fullName evidence="3">Lipoprotein</fullName>
    </recommendedName>
</protein>
<dbReference type="RefSeq" id="WP_378294305.1">
    <property type="nucleotide sequence ID" value="NZ_JBHULE010000019.1"/>
</dbReference>
<name>A0ABW5LK04_9FLAO</name>